<evidence type="ECO:0000313" key="3">
    <source>
        <dbReference type="EMBL" id="CAH1787788.1"/>
    </source>
</evidence>
<proteinExistence type="inferred from homology"/>
<dbReference type="Gene3D" id="3.90.245.10">
    <property type="entry name" value="Ribonucleoside hydrolase-like"/>
    <property type="match status" value="1"/>
</dbReference>
<sequence>MAIDRPSTFTSNVKIKTAPPLEKSVLRACSLMIKMGVRFANQLSGMLRRHLRKAPRHTKQMAYFTLMRPRLEYAAAVSGLHQQLAKMFKTKQHFIAIPPEYLHPLQRRSRTTNSVDRADMKRKVIIDTDPGTDDARAIIMALAQPDWEILAITLVAGNCKIKHQVDNIARLLHICERTEIPVYKGSECSLLGNHDLQTGYHGVDGFGDVFTYDVDKSMVKEENAAIAINDLVQKYPGEVTLITIGPLTNVAMAIRLNPSLGSQLKDCFMMGGNIHGRGNRTTSAEFNFACDPESAYIVLNELKTTSPITIAPLESCRISHLNWDVYERLNKIGSKKNNFTQQIDAYTAGERRKAGERMIVYDECAVAAAIDVSTVEDSFEAYVTIELTGQYTRGQCIVDYDKMLEKPPNCKVIVKMNQEKFEELIFQSLK</sequence>
<dbReference type="InterPro" id="IPR036452">
    <property type="entry name" value="Ribo_hydro-like"/>
</dbReference>
<evidence type="ECO:0000256" key="1">
    <source>
        <dbReference type="ARBA" id="ARBA00009176"/>
    </source>
</evidence>
<comment type="caution">
    <text evidence="3">The sequence shown here is derived from an EMBL/GenBank/DDBJ whole genome shotgun (WGS) entry which is preliminary data.</text>
</comment>
<dbReference type="InterPro" id="IPR001910">
    <property type="entry name" value="Inosine/uridine_hydrolase_dom"/>
</dbReference>
<dbReference type="Pfam" id="PF01156">
    <property type="entry name" value="IU_nuc_hydro"/>
    <property type="match status" value="1"/>
</dbReference>
<keyword evidence="4" id="KW-1185">Reference proteome</keyword>
<dbReference type="Proteomes" id="UP000749559">
    <property type="component" value="Unassembled WGS sequence"/>
</dbReference>
<dbReference type="AlphaFoldDB" id="A0A8S4P4T1"/>
<dbReference type="SUPFAM" id="SSF53590">
    <property type="entry name" value="Nucleoside hydrolase"/>
    <property type="match status" value="1"/>
</dbReference>
<feature type="domain" description="Inosine/uridine-preferring nucleoside hydrolase" evidence="2">
    <location>
        <begin position="124"/>
        <end position="422"/>
    </location>
</feature>
<dbReference type="PANTHER" id="PTHR46190:SF1">
    <property type="entry name" value="SI:CH211-201H21.5"/>
    <property type="match status" value="1"/>
</dbReference>
<comment type="similarity">
    <text evidence="1">Belongs to the IUNH family.</text>
</comment>
<dbReference type="PANTHER" id="PTHR46190">
    <property type="entry name" value="SI:CH211-201H21.5-RELATED"/>
    <property type="match status" value="1"/>
</dbReference>
<dbReference type="InterPro" id="IPR052775">
    <property type="entry name" value="IUN_hydrolase"/>
</dbReference>
<dbReference type="CDD" id="cd02649">
    <property type="entry name" value="nuc_hydro_CeIAG"/>
    <property type="match status" value="1"/>
</dbReference>
<name>A0A8S4P4T1_OWEFU</name>
<dbReference type="OrthoDB" id="432381at2759"/>
<evidence type="ECO:0000259" key="2">
    <source>
        <dbReference type="Pfam" id="PF01156"/>
    </source>
</evidence>
<evidence type="ECO:0000313" key="4">
    <source>
        <dbReference type="Proteomes" id="UP000749559"/>
    </source>
</evidence>
<accession>A0A8S4P4T1</accession>
<organism evidence="3 4">
    <name type="scientific">Owenia fusiformis</name>
    <name type="common">Polychaete worm</name>
    <dbReference type="NCBI Taxonomy" id="6347"/>
    <lineage>
        <taxon>Eukaryota</taxon>
        <taxon>Metazoa</taxon>
        <taxon>Spiralia</taxon>
        <taxon>Lophotrochozoa</taxon>
        <taxon>Annelida</taxon>
        <taxon>Polychaeta</taxon>
        <taxon>Sedentaria</taxon>
        <taxon>Canalipalpata</taxon>
        <taxon>Sabellida</taxon>
        <taxon>Oweniida</taxon>
        <taxon>Oweniidae</taxon>
        <taxon>Owenia</taxon>
    </lineage>
</organism>
<gene>
    <name evidence="3" type="ORF">OFUS_LOCUS13426</name>
</gene>
<dbReference type="GO" id="GO:0016799">
    <property type="term" value="F:hydrolase activity, hydrolyzing N-glycosyl compounds"/>
    <property type="evidence" value="ECO:0007669"/>
    <property type="project" value="InterPro"/>
</dbReference>
<reference evidence="3" key="1">
    <citation type="submission" date="2022-03" db="EMBL/GenBank/DDBJ databases">
        <authorList>
            <person name="Martin C."/>
        </authorList>
    </citation>
    <scope>NUCLEOTIDE SEQUENCE</scope>
</reference>
<dbReference type="EMBL" id="CAIIXF020000006">
    <property type="protein sequence ID" value="CAH1787788.1"/>
    <property type="molecule type" value="Genomic_DNA"/>
</dbReference>
<protein>
    <recommendedName>
        <fullName evidence="2">Inosine/uridine-preferring nucleoside hydrolase domain-containing protein</fullName>
    </recommendedName>
</protein>